<dbReference type="SUPFAM" id="SSF50494">
    <property type="entry name" value="Trypsin-like serine proteases"/>
    <property type="match status" value="1"/>
</dbReference>
<evidence type="ECO:0000313" key="2">
    <source>
        <dbReference type="EMBL" id="VVD00264.1"/>
    </source>
</evidence>
<evidence type="ECO:0000313" key="3">
    <source>
        <dbReference type="Proteomes" id="UP000324832"/>
    </source>
</evidence>
<organism evidence="2 3">
    <name type="scientific">Leptidea sinapis</name>
    <dbReference type="NCBI Taxonomy" id="189913"/>
    <lineage>
        <taxon>Eukaryota</taxon>
        <taxon>Metazoa</taxon>
        <taxon>Ecdysozoa</taxon>
        <taxon>Arthropoda</taxon>
        <taxon>Hexapoda</taxon>
        <taxon>Insecta</taxon>
        <taxon>Pterygota</taxon>
        <taxon>Neoptera</taxon>
        <taxon>Endopterygota</taxon>
        <taxon>Lepidoptera</taxon>
        <taxon>Glossata</taxon>
        <taxon>Ditrysia</taxon>
        <taxon>Papilionoidea</taxon>
        <taxon>Pieridae</taxon>
        <taxon>Dismorphiinae</taxon>
        <taxon>Leptidea</taxon>
    </lineage>
</organism>
<dbReference type="InterPro" id="IPR001254">
    <property type="entry name" value="Trypsin_dom"/>
</dbReference>
<feature type="domain" description="Peptidase S1" evidence="1">
    <location>
        <begin position="13"/>
        <end position="110"/>
    </location>
</feature>
<protein>
    <recommendedName>
        <fullName evidence="1">Peptidase S1 domain-containing protein</fullName>
    </recommendedName>
</protein>
<proteinExistence type="predicted"/>
<evidence type="ECO:0000259" key="1">
    <source>
        <dbReference type="Pfam" id="PF00089"/>
    </source>
</evidence>
<dbReference type="InterPro" id="IPR009003">
    <property type="entry name" value="Peptidase_S1_PA"/>
</dbReference>
<keyword evidence="3" id="KW-1185">Reference proteome</keyword>
<reference evidence="2 3" key="1">
    <citation type="submission" date="2017-07" db="EMBL/GenBank/DDBJ databases">
        <authorList>
            <person name="Talla V."/>
            <person name="Backstrom N."/>
        </authorList>
    </citation>
    <scope>NUCLEOTIDE SEQUENCE [LARGE SCALE GENOMIC DNA]</scope>
</reference>
<name>A0A5E4QRR1_9NEOP</name>
<dbReference type="InterPro" id="IPR043504">
    <property type="entry name" value="Peptidase_S1_PA_chymotrypsin"/>
</dbReference>
<dbReference type="GO" id="GO:0006508">
    <property type="term" value="P:proteolysis"/>
    <property type="evidence" value="ECO:0007669"/>
    <property type="project" value="InterPro"/>
</dbReference>
<feature type="non-terminal residue" evidence="2">
    <location>
        <position position="1"/>
    </location>
</feature>
<dbReference type="Proteomes" id="UP000324832">
    <property type="component" value="Unassembled WGS sequence"/>
</dbReference>
<dbReference type="Gene3D" id="2.40.10.10">
    <property type="entry name" value="Trypsin-like serine proteases"/>
    <property type="match status" value="1"/>
</dbReference>
<dbReference type="Pfam" id="PF00089">
    <property type="entry name" value="Trypsin"/>
    <property type="match status" value="1"/>
</dbReference>
<accession>A0A5E4QRR1</accession>
<dbReference type="EMBL" id="FZQP02004556">
    <property type="protein sequence ID" value="VVD00264.1"/>
    <property type="molecule type" value="Genomic_DNA"/>
</dbReference>
<dbReference type="AlphaFoldDB" id="A0A5E4QRR1"/>
<sequence>VYLVMAKDSDQKYIGWTCGGAIVSKWHILTSAACVTDVVYMYAIAGYDTYVPTDELDKDKVESHYIFDDEVYTTYCSYKPTIIPINYDSKYQGPTTDVIIFGWGHRRYWREELCKEFYEPDMHSAIERYMFCTHGRGKLDETGNHINGTTNKLIDGCSTVLQNGEASR</sequence>
<dbReference type="GO" id="GO:0004252">
    <property type="term" value="F:serine-type endopeptidase activity"/>
    <property type="evidence" value="ECO:0007669"/>
    <property type="project" value="InterPro"/>
</dbReference>
<gene>
    <name evidence="2" type="ORF">LSINAPIS_LOCUS10940</name>
</gene>